<dbReference type="RefSeq" id="WP_096894346.1">
    <property type="nucleotide sequence ID" value="NZ_BAOS01000016.1"/>
</dbReference>
<dbReference type="EMBL" id="BAOS01000016">
    <property type="protein sequence ID" value="GAX60950.1"/>
    <property type="molecule type" value="Genomic_DNA"/>
</dbReference>
<evidence type="ECO:0000256" key="3">
    <source>
        <dbReference type="ARBA" id="ARBA00023004"/>
    </source>
</evidence>
<organism evidence="6 7">
    <name type="scientific">Candidatus Scalindua japonica</name>
    <dbReference type="NCBI Taxonomy" id="1284222"/>
    <lineage>
        <taxon>Bacteria</taxon>
        <taxon>Pseudomonadati</taxon>
        <taxon>Planctomycetota</taxon>
        <taxon>Candidatus Brocadiia</taxon>
        <taxon>Candidatus Brocadiales</taxon>
        <taxon>Candidatus Scalinduaceae</taxon>
        <taxon>Candidatus Scalindua</taxon>
    </lineage>
</organism>
<keyword evidence="7" id="KW-1185">Reference proteome</keyword>
<keyword evidence="4" id="KW-0411">Iron-sulfur</keyword>
<dbReference type="Gene3D" id="3.30.420.40">
    <property type="match status" value="2"/>
</dbReference>
<evidence type="ECO:0000259" key="5">
    <source>
        <dbReference type="Pfam" id="PF01869"/>
    </source>
</evidence>
<protein>
    <submittedName>
        <fullName evidence="6">Activator of 2-hydroxyglutaryl-CoA dehydratase</fullName>
    </submittedName>
</protein>
<comment type="cofactor">
    <cofactor evidence="1">
        <name>[4Fe-4S] cluster</name>
        <dbReference type="ChEBI" id="CHEBI:49883"/>
    </cofactor>
</comment>
<dbReference type="CDD" id="cd24036">
    <property type="entry name" value="ASKHA_NBD_BcrAD_BadFG_HgdC_HadI"/>
    <property type="match status" value="1"/>
</dbReference>
<proteinExistence type="predicted"/>
<dbReference type="GO" id="GO:0051536">
    <property type="term" value="F:iron-sulfur cluster binding"/>
    <property type="evidence" value="ECO:0007669"/>
    <property type="project" value="UniProtKB-KW"/>
</dbReference>
<name>A0A286TYJ7_9BACT</name>
<evidence type="ECO:0000256" key="1">
    <source>
        <dbReference type="ARBA" id="ARBA00001966"/>
    </source>
</evidence>
<dbReference type="SUPFAM" id="SSF53067">
    <property type="entry name" value="Actin-like ATPase domain"/>
    <property type="match status" value="1"/>
</dbReference>
<dbReference type="PANTHER" id="PTHR32329">
    <property type="entry name" value="BIFUNCTIONAL PROTEIN [INCLUDES 2-HYDROXYACYL-COA DEHYDRATASE (N-TER) AND ITS ACTIVATOR DOMAIN (C_TERM)-RELATED"/>
    <property type="match status" value="1"/>
</dbReference>
<comment type="caution">
    <text evidence="6">The sequence shown here is derived from an EMBL/GenBank/DDBJ whole genome shotgun (WGS) entry which is preliminary data.</text>
</comment>
<evidence type="ECO:0000256" key="4">
    <source>
        <dbReference type="ARBA" id="ARBA00023014"/>
    </source>
</evidence>
<dbReference type="InterPro" id="IPR043129">
    <property type="entry name" value="ATPase_NBD"/>
</dbReference>
<dbReference type="GO" id="GO:0046872">
    <property type="term" value="F:metal ion binding"/>
    <property type="evidence" value="ECO:0007669"/>
    <property type="project" value="UniProtKB-KW"/>
</dbReference>
<dbReference type="InterPro" id="IPR051805">
    <property type="entry name" value="Dehydratase_Activator_Redct"/>
</dbReference>
<keyword evidence="2" id="KW-0479">Metal-binding</keyword>
<reference evidence="7" key="1">
    <citation type="journal article" date="2017" name="Environ. Microbiol. Rep.">
        <title>Genetic Diversity of Marine Anaerobic Ammonium-Oxidizing Bacteria as Revealed by Genomic and Proteomic Analyses of 'Candidatus Scalindua japonica'.</title>
        <authorList>
            <person name="Oshiki M."/>
            <person name="Mizuto K."/>
            <person name="Kimura Z."/>
            <person name="Kindaichi T."/>
            <person name="Satoh H."/>
            <person name="Okabe S."/>
        </authorList>
    </citation>
    <scope>NUCLEOTIDE SEQUENCE [LARGE SCALE GENOMIC DNA]</scope>
    <source>
        <strain evidence="7">husup-a2</strain>
    </source>
</reference>
<dbReference type="Proteomes" id="UP000218542">
    <property type="component" value="Unassembled WGS sequence"/>
</dbReference>
<dbReference type="Pfam" id="PF01869">
    <property type="entry name" value="BcrAD_BadFG"/>
    <property type="match status" value="1"/>
</dbReference>
<feature type="domain" description="ATPase BadF/BadG/BcrA/BcrD type" evidence="5">
    <location>
        <begin position="5"/>
        <end position="258"/>
    </location>
</feature>
<keyword evidence="3" id="KW-0408">Iron</keyword>
<dbReference type="InterPro" id="IPR002731">
    <property type="entry name" value="ATPase_BadF"/>
</dbReference>
<dbReference type="AlphaFoldDB" id="A0A286TYJ7"/>
<dbReference type="OrthoDB" id="9778513at2"/>
<dbReference type="NCBIfam" id="TIGR00241">
    <property type="entry name" value="CoA_E_activ"/>
    <property type="match status" value="1"/>
</dbReference>
<evidence type="ECO:0000313" key="7">
    <source>
        <dbReference type="Proteomes" id="UP000218542"/>
    </source>
</evidence>
<accession>A0A286TYJ7</accession>
<dbReference type="InterPro" id="IPR008275">
    <property type="entry name" value="CoA_E_activase_dom"/>
</dbReference>
<dbReference type="PANTHER" id="PTHR32329:SF2">
    <property type="entry name" value="BIFUNCTIONAL PROTEIN [INCLUDES 2-HYDROXYACYL-COA DEHYDRATASE (N-TER) AND ITS ACTIVATOR DOMAIN (C_TERM)"/>
    <property type="match status" value="1"/>
</dbReference>
<sequence>MITSGIDIGSVSTEVVLVGEENEILSYVVLASQTDMEKTANEALDAALEQASLTKQDIDYTVATGYGRNNVPFADKSVTEITCHAQGAYHLFPNTRTIIDIGGQDSKAIAIMARKNREAKVVDFMMNDKCAAGTGRFLEVMAGVLDVDINDMGTLSQKASQETSISSMCTVFAESEVISLIHQKLPKEDIINGLHTAIARKVLSLVQRVPIEEEITLTGGVMKNIGVCEKLQQELAPKKVNLPDEPQIAGALGAAIIARKHVAVQ</sequence>
<evidence type="ECO:0000313" key="6">
    <source>
        <dbReference type="EMBL" id="GAX60950.1"/>
    </source>
</evidence>
<gene>
    <name evidence="6" type="ORF">SCALIN_C16_0024</name>
</gene>
<evidence type="ECO:0000256" key="2">
    <source>
        <dbReference type="ARBA" id="ARBA00022723"/>
    </source>
</evidence>